<sequence>MFLRSRSSSPASRVRSSSLRSVSPTSERWDKTISTYSIAGTARSVEYGGNLRVWTAEMDGRIVIRAAARGEILFEASARESAFCTVLRKVSARQIWAAFSDGFIRCYNSTNGNMEHEFVQHDGAVRSLASSPVSDYVYSGGDDWKVYQWSKSRCTYIRLFSGHSNGVQCVLVVPSTTNAGAVYATEDILEENDEDGTIENSLPSVVDGELKDEFVLSGGDDMTIKVWDPMAPLQIETDEACLATLRGHSGSVRAIEIHPRSGYLWSGGDDCTIRVWNWCSEETRRCVATLRGQHSGPITSIVYIAPRMWSSGKDGFVVVWNTRQLAPLQRLRLAPRSVNCPFLSMRRLYRAMHWAVWLGGPESTIHVLHVSEEEHGAGAVLRRRERRRTLEKRKFPKSREYHLARKPHLIRLRERRKEIEEQLRKYRACPQEENILIPERGAARVRGGTPSGGSEEDARIAEIEVLRATVAELENQVKAHEETIMRTSYIAKEKDGVIRSLTRQLSEKDSELRRMEEELNRRMTRHASSQEVGRTRPTEKERELQEGRDENTEGNVVFDPYKDVEQLQAQQKLEVEDMRRQLLDMQKYKELWEEKDNELRQANEKIEKLQASLDTERNFNSLTRELSRYSKEHTTPVPCRKQSKVHSLPYTPTTHHYYKRIFGTCWPDLEKEYQKDLKETLWAEYIDLISNSDAIVREITYTTANDCLIVDATIESKEKEGQEIQNLIESHTFSRTLALHGILASSFLVSTPGNGNISDEQYEAVAAAKAKAEAERDDARQKLRGAEEGLESFRRQAESRRAQIAGLQSAASSARPTASSTRNAAPPLYTVTAEEYEAVAAAKAKAEAERDDARQKLRGAEEGLESFRRQAESRRAQIAGLQSAASSTRPTPSSTRNAAPPLYTVTAEEYEAVAAAKAKAEAERDDARQKLRGAEEGLESFRRQAESRRAQIAGLQSAASSAKPTPSSTRNAAPPLYTVTAEEYEAVAAAKAKAEAERDDARQKLRGAEEGLESFRRQAESRRAQIAGLQSAASSAKPTPSSTRNAAPPLYTVTAEEYEAVAAAKAKAEAERDDARQKLRGAEEGLESFRRQAESRRAQIAGLQSAASSTRPTPSSTRNAAPPLYTVTAEEYEAVAAAKAKAEAERDDARQKLRGAEEGLESFRRQAESRRAQIAGLQSAASSAKPTPSSTRNAAAPLYTVTAEEYEAVAAAKAKAEAERDDARQKLRGAEEGLESFRRQAESRRAQIAGLQSAASSTRPTPSSTRNAAPPLYTVTAEEYEAVAAAKAKAEAERDDARQKLRGAEEGLDSFRRQAESRRAQIAGLQSAASSTRPTPSSTRNAAPPLYTVTAEEYEAVAAAKAKAEAERDDARQKLRGAEEGLESFRRQAESRRAQIAGLQSAASSTRPTPSSTRNAAPPLYTVTAEEYEAVAAAKAKAEAERDDARQKLRGAEEGLESFRRQAESRRAQIAGLQSAASSTRPTPSSTRNAAPPLYTVTAEEYEAVAAAKAKAEAERDDARQKLRGAEEGLESFRRQAESRRAQIAGLQSAASSTRPTPSSTRNAAPPLYTVTAEEYEAVAAAKAKAEAERDDARQKLRGAEEGLESFRRQAESRRAQIAGLQSAASSAKPTPSSTRNAAPPLYTVTAEEYEAVAAAKAKAEAERDDARQKLRGAEEGLESFRRQAESRRAQIAGLQSAASSTRPTPSSTRNAAPPLYTVTAEEYEAVAAAKAKAEAERDDARQKLRGAEEGLESFRRQAESRRAQIAGLQSAASSTRPTPSSTRNAAPPLYTVTAEEYEAVAFSRIGARESYCRPESSNWVRYHYNLGEACVYLVRHYRQLVEDVLLLEFSRATRLPIDYSRRVEFVSGGLAAEFYACPSKDTVDVDFLLRRHSFSRLASLMQLSGSVKNQSLCTCSSEATVANVSPVMANEMAQPNIRMASLGSQKLISGPWSLQDSNHASILKELELFRSRRALAGSMRRSETTLNVSFDLPNRINPSASVDSSELQREPVYCVTLDEYHALLQQLTNAYRTLTDDDDENENGTRLWNEHVVARAEEERRFTRQMSRLEPWYADSGGSSKKKH</sequence>
<feature type="region of interest" description="Disordered" evidence="5">
    <location>
        <begin position="1007"/>
        <end position="1047"/>
    </location>
</feature>
<feature type="compositionally biased region" description="Low complexity" evidence="5">
    <location>
        <begin position="1401"/>
        <end position="1414"/>
    </location>
</feature>
<feature type="coiled-coil region" evidence="4">
    <location>
        <begin position="1724"/>
        <end position="1758"/>
    </location>
</feature>
<dbReference type="InterPro" id="IPR001680">
    <property type="entry name" value="WD40_rpt"/>
</dbReference>
<feature type="region of interest" description="Disordered" evidence="5">
    <location>
        <begin position="1513"/>
        <end position="1565"/>
    </location>
</feature>
<feature type="compositionally biased region" description="Basic and acidic residues" evidence="5">
    <location>
        <begin position="1291"/>
        <end position="1319"/>
    </location>
</feature>
<feature type="region of interest" description="Disordered" evidence="5">
    <location>
        <begin position="1081"/>
        <end position="1121"/>
    </location>
</feature>
<dbReference type="VEuPathDB" id="TriTrypDB:TcCL_ESM03769"/>
<feature type="compositionally biased region" description="Low complexity" evidence="5">
    <location>
        <begin position="1549"/>
        <end position="1562"/>
    </location>
</feature>
<dbReference type="PROSITE" id="PS50294">
    <property type="entry name" value="WD_REPEATS_REGION"/>
    <property type="match status" value="1"/>
</dbReference>
<feature type="compositionally biased region" description="Basic and acidic residues" evidence="5">
    <location>
        <begin position="1007"/>
        <end position="1023"/>
    </location>
</feature>
<feature type="compositionally biased region" description="Low complexity" evidence="5">
    <location>
        <begin position="957"/>
        <end position="969"/>
    </location>
</feature>
<dbReference type="Proteomes" id="UP000246078">
    <property type="component" value="Unassembled WGS sequence"/>
</dbReference>
<dbReference type="VEuPathDB" id="TriTrypDB:TCDM_04156"/>
<feature type="compositionally biased region" description="Low complexity" evidence="5">
    <location>
        <begin position="1179"/>
        <end position="1191"/>
    </location>
</feature>
<dbReference type="VEuPathDB" id="TriTrypDB:TcCLB.503479.70"/>
<evidence type="ECO:0000256" key="2">
    <source>
        <dbReference type="ARBA" id="ARBA00022737"/>
    </source>
</evidence>
<feature type="region of interest" description="Disordered" evidence="5">
    <location>
        <begin position="1766"/>
        <end position="1789"/>
    </location>
</feature>
<keyword evidence="1 3" id="KW-0853">WD repeat</keyword>
<dbReference type="VEuPathDB" id="TriTrypDB:TcCL_NonESM04683"/>
<dbReference type="PANTHER" id="PTHR19848:SF8">
    <property type="entry name" value="F-BOX AND WD REPEAT DOMAIN CONTAINING 7"/>
    <property type="match status" value="1"/>
</dbReference>
<dbReference type="VEuPathDB" id="TriTrypDB:BCY84_11522"/>
<evidence type="ECO:0000256" key="4">
    <source>
        <dbReference type="SAM" id="Coils"/>
    </source>
</evidence>
<feature type="compositionally biased region" description="Basic and acidic residues" evidence="5">
    <location>
        <begin position="1155"/>
        <end position="1171"/>
    </location>
</feature>
<feature type="region of interest" description="Disordered" evidence="5">
    <location>
        <begin position="1439"/>
        <end position="1491"/>
    </location>
</feature>
<feature type="compositionally biased region" description="Basic and acidic residues" evidence="5">
    <location>
        <begin position="1439"/>
        <end position="1467"/>
    </location>
</feature>
<feature type="compositionally biased region" description="Low complexity" evidence="5">
    <location>
        <begin position="1031"/>
        <end position="1043"/>
    </location>
</feature>
<feature type="compositionally biased region" description="Low complexity" evidence="5">
    <location>
        <begin position="1253"/>
        <end position="1266"/>
    </location>
</feature>
<keyword evidence="2" id="KW-0677">Repeat</keyword>
<feature type="compositionally biased region" description="Low complexity" evidence="5">
    <location>
        <begin position="1771"/>
        <end position="1784"/>
    </location>
</feature>
<feature type="compositionally biased region" description="Basic and acidic residues" evidence="5">
    <location>
        <begin position="859"/>
        <end position="875"/>
    </location>
</feature>
<feature type="compositionally biased region" description="Basic and acidic residues" evidence="5">
    <location>
        <begin position="533"/>
        <end position="551"/>
    </location>
</feature>
<organism evidence="6 7">
    <name type="scientific">Trypanosoma cruzi</name>
    <dbReference type="NCBI Taxonomy" id="5693"/>
    <lineage>
        <taxon>Eukaryota</taxon>
        <taxon>Discoba</taxon>
        <taxon>Euglenozoa</taxon>
        <taxon>Kinetoplastea</taxon>
        <taxon>Metakinetoplastina</taxon>
        <taxon>Trypanosomatida</taxon>
        <taxon>Trypanosomatidae</taxon>
        <taxon>Trypanosoma</taxon>
        <taxon>Schizotrypanum</taxon>
    </lineage>
</organism>
<comment type="caution">
    <text evidence="6">The sequence shown here is derived from an EMBL/GenBank/DDBJ whole genome shotgun (WGS) entry which is preliminary data.</text>
</comment>
<reference evidence="6 7" key="1">
    <citation type="journal article" date="2018" name="Microb. Genom.">
        <title>Expanding an expanded genome: long-read sequencing of Trypanosoma cruzi.</title>
        <authorList>
            <person name="Berna L."/>
            <person name="Rodriguez M."/>
            <person name="Chiribao M.L."/>
            <person name="Parodi-Talice A."/>
            <person name="Pita S."/>
            <person name="Rijo G."/>
            <person name="Alvarez-Valin F."/>
            <person name="Robello C."/>
        </authorList>
    </citation>
    <scope>NUCLEOTIDE SEQUENCE [LARGE SCALE GENOMIC DNA]</scope>
    <source>
        <strain evidence="6 7">TCC</strain>
    </source>
</reference>
<evidence type="ECO:0000256" key="3">
    <source>
        <dbReference type="PROSITE-ProRule" id="PRU00221"/>
    </source>
</evidence>
<keyword evidence="4" id="KW-0175">Coiled coil</keyword>
<dbReference type="SMART" id="SM00320">
    <property type="entry name" value="WD40"/>
    <property type="match status" value="4"/>
</dbReference>
<name>A0A2V2WL44_TRYCR</name>
<evidence type="ECO:0000313" key="7">
    <source>
        <dbReference type="Proteomes" id="UP000246078"/>
    </source>
</evidence>
<dbReference type="VEuPathDB" id="TriTrypDB:C3747_80g82"/>
<accession>A0A2V2WL44</accession>
<feature type="compositionally biased region" description="Low complexity" evidence="5">
    <location>
        <begin position="1105"/>
        <end position="1118"/>
    </location>
</feature>
<feature type="compositionally biased region" description="Basic and acidic residues" evidence="5">
    <location>
        <begin position="1229"/>
        <end position="1245"/>
    </location>
</feature>
<evidence type="ECO:0000313" key="6">
    <source>
        <dbReference type="EMBL" id="PWV09348.1"/>
    </source>
</evidence>
<dbReference type="Gene3D" id="2.130.10.10">
    <property type="entry name" value="YVTN repeat-like/Quinoprotein amine dehydrogenase"/>
    <property type="match status" value="2"/>
</dbReference>
<dbReference type="PANTHER" id="PTHR19848">
    <property type="entry name" value="WD40 REPEAT PROTEIN"/>
    <property type="match status" value="1"/>
</dbReference>
<feature type="repeat" description="WD" evidence="3">
    <location>
        <begin position="245"/>
        <end position="277"/>
    </location>
</feature>
<feature type="compositionally biased region" description="Basic and acidic residues" evidence="5">
    <location>
        <begin position="1081"/>
        <end position="1097"/>
    </location>
</feature>
<dbReference type="InterPro" id="IPR036322">
    <property type="entry name" value="WD40_repeat_dom_sf"/>
</dbReference>
<feature type="region of interest" description="Disordered" evidence="5">
    <location>
        <begin position="1155"/>
        <end position="1193"/>
    </location>
</feature>
<dbReference type="VEuPathDB" id="TriTrypDB:TcCLB.506855.190"/>
<feature type="compositionally biased region" description="Basic and acidic residues" evidence="5">
    <location>
        <begin position="785"/>
        <end position="801"/>
    </location>
</feature>
<dbReference type="VEuPathDB" id="TriTrypDB:TcYC6_0021550"/>
<proteinExistence type="predicted"/>
<feature type="region of interest" description="Disordered" evidence="5">
    <location>
        <begin position="520"/>
        <end position="555"/>
    </location>
</feature>
<dbReference type="VEuPathDB" id="TriTrypDB:C4B63_43g202"/>
<dbReference type="VEuPathDB" id="TriTrypDB:ECC02_002112"/>
<dbReference type="VEuPathDB" id="TriTrypDB:TcBrA4_0045750"/>
<dbReference type="VEuPathDB" id="TriTrypDB:TCDM_09583"/>
<dbReference type="Pfam" id="PF00400">
    <property type="entry name" value="WD40"/>
    <property type="match status" value="3"/>
</dbReference>
<feature type="repeat" description="WD" evidence="3">
    <location>
        <begin position="214"/>
        <end position="228"/>
    </location>
</feature>
<feature type="region of interest" description="Disordered" evidence="5">
    <location>
        <begin position="859"/>
        <end position="899"/>
    </location>
</feature>
<feature type="coiled-coil region" evidence="4">
    <location>
        <begin position="561"/>
        <end position="619"/>
    </location>
</feature>
<feature type="region of interest" description="Disordered" evidence="5">
    <location>
        <begin position="933"/>
        <end position="973"/>
    </location>
</feature>
<feature type="compositionally biased region" description="Basic and acidic residues" evidence="5">
    <location>
        <begin position="1377"/>
        <end position="1393"/>
    </location>
</feature>
<dbReference type="VEuPathDB" id="TriTrypDB:TcG_07058"/>
<feature type="compositionally biased region" description="Basic and acidic residues" evidence="5">
    <location>
        <begin position="1673"/>
        <end position="1689"/>
    </location>
</feature>
<feature type="compositionally biased region" description="Low complexity" evidence="5">
    <location>
        <begin position="809"/>
        <end position="825"/>
    </location>
</feature>
<feature type="region of interest" description="Disordered" evidence="5">
    <location>
        <begin position="785"/>
        <end position="825"/>
    </location>
</feature>
<feature type="compositionally biased region" description="Basic and acidic residues" evidence="5">
    <location>
        <begin position="1513"/>
        <end position="1541"/>
    </location>
</feature>
<feature type="compositionally biased region" description="Low complexity" evidence="5">
    <location>
        <begin position="883"/>
        <end position="896"/>
    </location>
</feature>
<feature type="region of interest" description="Disordered" evidence="5">
    <location>
        <begin position="1673"/>
        <end position="1713"/>
    </location>
</feature>
<dbReference type="EMBL" id="PRFC01000080">
    <property type="protein sequence ID" value="PWV09348.1"/>
    <property type="molecule type" value="Genomic_DNA"/>
</dbReference>
<feature type="compositionally biased region" description="Basic and acidic residues" evidence="5">
    <location>
        <begin position="1587"/>
        <end position="1615"/>
    </location>
</feature>
<feature type="region of interest" description="Disordered" evidence="5">
    <location>
        <begin position="1291"/>
        <end position="1343"/>
    </location>
</feature>
<feature type="region of interest" description="Disordered" evidence="5">
    <location>
        <begin position="1377"/>
        <end position="1417"/>
    </location>
</feature>
<feature type="compositionally biased region" description="Low complexity" evidence="5">
    <location>
        <begin position="1475"/>
        <end position="1488"/>
    </location>
</feature>
<gene>
    <name evidence="6" type="ORF">C3747_80g82</name>
</gene>
<dbReference type="VEuPathDB" id="TriTrypDB:TcG_07060"/>
<feature type="repeat" description="WD" evidence="3">
    <location>
        <begin position="118"/>
        <end position="150"/>
    </location>
</feature>
<feature type="compositionally biased region" description="Low complexity" evidence="5">
    <location>
        <begin position="1623"/>
        <end position="1635"/>
    </location>
</feature>
<evidence type="ECO:0000256" key="5">
    <source>
        <dbReference type="SAM" id="MobiDB-lite"/>
    </source>
</evidence>
<feature type="region of interest" description="Disordered" evidence="5">
    <location>
        <begin position="1587"/>
        <end position="1639"/>
    </location>
</feature>
<feature type="compositionally biased region" description="Low complexity" evidence="5">
    <location>
        <begin position="1327"/>
        <end position="1340"/>
    </location>
</feature>
<dbReference type="SUPFAM" id="SSF50978">
    <property type="entry name" value="WD40 repeat-like"/>
    <property type="match status" value="1"/>
</dbReference>
<dbReference type="InterPro" id="IPR015943">
    <property type="entry name" value="WD40/YVTN_repeat-like_dom_sf"/>
</dbReference>
<protein>
    <submittedName>
        <fullName evidence="6">Hook complex protein, conserved</fullName>
    </submittedName>
</protein>
<dbReference type="VEuPathDB" id="TriTrypDB:Tc_MARK_5148"/>
<evidence type="ECO:0000256" key="1">
    <source>
        <dbReference type="ARBA" id="ARBA00022574"/>
    </source>
</evidence>
<dbReference type="PROSITE" id="PS50082">
    <property type="entry name" value="WD_REPEATS_2"/>
    <property type="match status" value="3"/>
</dbReference>
<dbReference type="VEuPathDB" id="TriTrypDB:TcCL_ESM03768"/>
<feature type="compositionally biased region" description="Low complexity" evidence="5">
    <location>
        <begin position="1697"/>
        <end position="1710"/>
    </location>
</feature>
<feature type="compositionally biased region" description="Basic and acidic residues" evidence="5">
    <location>
        <begin position="933"/>
        <end position="949"/>
    </location>
</feature>
<dbReference type="VEuPathDB" id="TriTrypDB:TCSYLVIO_009144"/>
<feature type="region of interest" description="Disordered" evidence="5">
    <location>
        <begin position="1229"/>
        <end position="1269"/>
    </location>
</feature>